<evidence type="ECO:0000313" key="2">
    <source>
        <dbReference type="EMBL" id="RAG82599.1"/>
    </source>
</evidence>
<keyword evidence="3" id="KW-1185">Reference proteome</keyword>
<dbReference type="InterPro" id="IPR036390">
    <property type="entry name" value="WH_DNA-bd_sf"/>
</dbReference>
<organism evidence="2 3">
    <name type="scientific">Streptacidiphilus pinicola</name>
    <dbReference type="NCBI Taxonomy" id="2219663"/>
    <lineage>
        <taxon>Bacteria</taxon>
        <taxon>Bacillati</taxon>
        <taxon>Actinomycetota</taxon>
        <taxon>Actinomycetes</taxon>
        <taxon>Kitasatosporales</taxon>
        <taxon>Streptomycetaceae</taxon>
        <taxon>Streptacidiphilus</taxon>
    </lineage>
</organism>
<evidence type="ECO:0000313" key="3">
    <source>
        <dbReference type="Proteomes" id="UP000248889"/>
    </source>
</evidence>
<name>A0A2X0K4V4_9ACTN</name>
<protein>
    <submittedName>
        <fullName evidence="2">MarR family transcriptional regulator</fullName>
    </submittedName>
</protein>
<dbReference type="EMBL" id="QKYN01000111">
    <property type="protein sequence ID" value="RAG82599.1"/>
    <property type="molecule type" value="Genomic_DNA"/>
</dbReference>
<comment type="caution">
    <text evidence="2">The sequence shown here is derived from an EMBL/GenBank/DDBJ whole genome shotgun (WGS) entry which is preliminary data.</text>
</comment>
<sequence length="158" mass="16702">MSDASDAHDAAAGRLPGLTSTLVFKLGTLGTVATDRFTRALDAFELGLKPKHVGLMVALDAGAAASQQELAARMGVAPSLVVSLADHLEQLGAVQRVRDPQDRRRQVLTLTDEGRRLLDRCEAAGHELDAELAGELTGAQRRALTEALQHLAAHLGLP</sequence>
<dbReference type="PRINTS" id="PR00598">
    <property type="entry name" value="HTHMARR"/>
</dbReference>
<proteinExistence type="predicted"/>
<dbReference type="GO" id="GO:0006950">
    <property type="term" value="P:response to stress"/>
    <property type="evidence" value="ECO:0007669"/>
    <property type="project" value="TreeGrafter"/>
</dbReference>
<feature type="domain" description="HTH marR-type" evidence="1">
    <location>
        <begin position="19"/>
        <end position="153"/>
    </location>
</feature>
<dbReference type="InterPro" id="IPR039422">
    <property type="entry name" value="MarR/SlyA-like"/>
</dbReference>
<dbReference type="RefSeq" id="WP_111505176.1">
    <property type="nucleotide sequence ID" value="NZ_QKYN01000111.1"/>
</dbReference>
<gene>
    <name evidence="2" type="ORF">DN069_26930</name>
</gene>
<dbReference type="GO" id="GO:0003700">
    <property type="term" value="F:DNA-binding transcription factor activity"/>
    <property type="evidence" value="ECO:0007669"/>
    <property type="project" value="InterPro"/>
</dbReference>
<dbReference type="Gene3D" id="1.10.10.10">
    <property type="entry name" value="Winged helix-like DNA-binding domain superfamily/Winged helix DNA-binding domain"/>
    <property type="match status" value="1"/>
</dbReference>
<dbReference type="InterPro" id="IPR036388">
    <property type="entry name" value="WH-like_DNA-bd_sf"/>
</dbReference>
<dbReference type="PROSITE" id="PS50995">
    <property type="entry name" value="HTH_MARR_2"/>
    <property type="match status" value="1"/>
</dbReference>
<dbReference type="Pfam" id="PF12802">
    <property type="entry name" value="MarR_2"/>
    <property type="match status" value="1"/>
</dbReference>
<dbReference type="Proteomes" id="UP000248889">
    <property type="component" value="Unassembled WGS sequence"/>
</dbReference>
<accession>A0A2X0K4V4</accession>
<dbReference type="OrthoDB" id="4462574at2"/>
<dbReference type="SUPFAM" id="SSF46785">
    <property type="entry name" value="Winged helix' DNA-binding domain"/>
    <property type="match status" value="1"/>
</dbReference>
<reference evidence="2 3" key="1">
    <citation type="submission" date="2018-06" db="EMBL/GenBank/DDBJ databases">
        <title>Streptacidiphilus pinicola sp. nov., isolated from pine grove soil.</title>
        <authorList>
            <person name="Roh S.G."/>
            <person name="Park S."/>
            <person name="Kim M.-K."/>
            <person name="Yun B.-R."/>
            <person name="Park J."/>
            <person name="Kim M.J."/>
            <person name="Kim Y.S."/>
            <person name="Kim S.B."/>
        </authorList>
    </citation>
    <scope>NUCLEOTIDE SEQUENCE [LARGE SCALE GENOMIC DNA]</scope>
    <source>
        <strain evidence="2 3">MMS16-CNU450</strain>
    </source>
</reference>
<dbReference type="SMART" id="SM00347">
    <property type="entry name" value="HTH_MARR"/>
    <property type="match status" value="1"/>
</dbReference>
<evidence type="ECO:0000259" key="1">
    <source>
        <dbReference type="PROSITE" id="PS50995"/>
    </source>
</evidence>
<dbReference type="InterPro" id="IPR000835">
    <property type="entry name" value="HTH_MarR-typ"/>
</dbReference>
<dbReference type="PANTHER" id="PTHR33164">
    <property type="entry name" value="TRANSCRIPTIONAL REGULATOR, MARR FAMILY"/>
    <property type="match status" value="1"/>
</dbReference>
<dbReference type="AlphaFoldDB" id="A0A2X0K4V4"/>
<dbReference type="PANTHER" id="PTHR33164:SF43">
    <property type="entry name" value="HTH-TYPE TRANSCRIPTIONAL REPRESSOR YETL"/>
    <property type="match status" value="1"/>
</dbReference>